<proteinExistence type="predicted"/>
<gene>
    <name evidence="1" type="ORF">TTEB3V08_LOCUS8080</name>
</gene>
<protein>
    <submittedName>
        <fullName evidence="1">Uncharacterized protein</fullName>
    </submittedName>
</protein>
<dbReference type="EMBL" id="OE003421">
    <property type="protein sequence ID" value="CAD7460141.1"/>
    <property type="molecule type" value="Genomic_DNA"/>
</dbReference>
<organism evidence="1">
    <name type="scientific">Timema tahoe</name>
    <dbReference type="NCBI Taxonomy" id="61484"/>
    <lineage>
        <taxon>Eukaryota</taxon>
        <taxon>Metazoa</taxon>
        <taxon>Ecdysozoa</taxon>
        <taxon>Arthropoda</taxon>
        <taxon>Hexapoda</taxon>
        <taxon>Insecta</taxon>
        <taxon>Pterygota</taxon>
        <taxon>Neoptera</taxon>
        <taxon>Polyneoptera</taxon>
        <taxon>Phasmatodea</taxon>
        <taxon>Timematodea</taxon>
        <taxon>Timematoidea</taxon>
        <taxon>Timematidae</taxon>
        <taxon>Timema</taxon>
    </lineage>
</organism>
<sequence length="69" mass="7708">MEIFFWGGEKPLFLPNRDSNLDFPIIGILVYCESSALDHAATEAGPKRCSPYTSTSNKLNKLMVDTSRL</sequence>
<dbReference type="AlphaFoldDB" id="A0A7R9IKZ9"/>
<reference evidence="1" key="1">
    <citation type="submission" date="2020-11" db="EMBL/GenBank/DDBJ databases">
        <authorList>
            <person name="Tran Van P."/>
        </authorList>
    </citation>
    <scope>NUCLEOTIDE SEQUENCE</scope>
</reference>
<evidence type="ECO:0000313" key="1">
    <source>
        <dbReference type="EMBL" id="CAD7460141.1"/>
    </source>
</evidence>
<name>A0A7R9IKZ9_9NEOP</name>
<accession>A0A7R9IKZ9</accession>